<keyword evidence="3 6" id="KW-0012">Acyltransferase</keyword>
<keyword evidence="4" id="KW-0472">Membrane</keyword>
<dbReference type="AlphaFoldDB" id="A0A5R9JGN9"/>
<reference evidence="6 7" key="1">
    <citation type="submission" date="2019-05" db="EMBL/GenBank/DDBJ databases">
        <authorList>
            <person name="Pankratov T."/>
            <person name="Grouzdev D."/>
        </authorList>
    </citation>
    <scope>NUCLEOTIDE SEQUENCE [LARGE SCALE GENOMIC DNA]</scope>
    <source>
        <strain evidence="6 7">KEBCLARHB70R</strain>
    </source>
</reference>
<evidence type="ECO:0000256" key="1">
    <source>
        <dbReference type="ARBA" id="ARBA00005189"/>
    </source>
</evidence>
<keyword evidence="4" id="KW-0812">Transmembrane</keyword>
<sequence length="258" mass="28265">MTLARAALFNLYFVLLTLVMGMAAFWVRLFGRRHALRYATLWCSLSIAGLRRICGIRIELTGLEHLPEGPVLIASQHQSAFDTLVWLTLLPRPAYVMKRELTRLPLVGPMLLLAGMIPVDRDAGARALRNLLRETTRAVEDGRQIVIFPEGTRVAAGDTAALQPGVAALAAHSGLPVVPVATDSGRCWPRNAFIKRPGTIRIAISPPLPPGLRRQALLDAIRQAWQVEQDHMGYETTEPPIARCKHVDNSVGGPPVLS</sequence>
<evidence type="ECO:0000313" key="7">
    <source>
        <dbReference type="Proteomes" id="UP000305654"/>
    </source>
</evidence>
<dbReference type="Pfam" id="PF01553">
    <property type="entry name" value="Acyltransferase"/>
    <property type="match status" value="1"/>
</dbReference>
<gene>
    <name evidence="6" type="ORF">FE263_08710</name>
</gene>
<comment type="caution">
    <text evidence="6">The sequence shown here is derived from an EMBL/GenBank/DDBJ whole genome shotgun (WGS) entry which is preliminary data.</text>
</comment>
<keyword evidence="7" id="KW-1185">Reference proteome</keyword>
<protein>
    <submittedName>
        <fullName evidence="6">1-acyl-sn-glycerol-3-phosphate acyltransferase</fullName>
    </submittedName>
</protein>
<dbReference type="PANTHER" id="PTHR10434">
    <property type="entry name" value="1-ACYL-SN-GLYCEROL-3-PHOSPHATE ACYLTRANSFERASE"/>
    <property type="match status" value="1"/>
</dbReference>
<dbReference type="SMART" id="SM00563">
    <property type="entry name" value="PlsC"/>
    <property type="match status" value="1"/>
</dbReference>
<dbReference type="RefSeq" id="WP_138325538.1">
    <property type="nucleotide sequence ID" value="NZ_VCDI01000002.1"/>
</dbReference>
<evidence type="ECO:0000256" key="4">
    <source>
        <dbReference type="SAM" id="Phobius"/>
    </source>
</evidence>
<evidence type="ECO:0000256" key="3">
    <source>
        <dbReference type="ARBA" id="ARBA00023315"/>
    </source>
</evidence>
<evidence type="ECO:0000256" key="2">
    <source>
        <dbReference type="ARBA" id="ARBA00022679"/>
    </source>
</evidence>
<dbReference type="GO" id="GO:0003841">
    <property type="term" value="F:1-acylglycerol-3-phosphate O-acyltransferase activity"/>
    <property type="evidence" value="ECO:0007669"/>
    <property type="project" value="TreeGrafter"/>
</dbReference>
<dbReference type="PANTHER" id="PTHR10434:SF40">
    <property type="entry name" value="1-ACYL-SN-GLYCEROL-3-PHOSPHATE ACYLTRANSFERASE"/>
    <property type="match status" value="1"/>
</dbReference>
<proteinExistence type="predicted"/>
<feature type="domain" description="Phospholipid/glycerol acyltransferase" evidence="5">
    <location>
        <begin position="71"/>
        <end position="185"/>
    </location>
</feature>
<evidence type="ECO:0000313" key="6">
    <source>
        <dbReference type="EMBL" id="TLU73458.1"/>
    </source>
</evidence>
<evidence type="ECO:0000259" key="5">
    <source>
        <dbReference type="SMART" id="SM00563"/>
    </source>
</evidence>
<accession>A0A5R9JGN9</accession>
<dbReference type="Proteomes" id="UP000305654">
    <property type="component" value="Unassembled WGS sequence"/>
</dbReference>
<dbReference type="InterPro" id="IPR002123">
    <property type="entry name" value="Plipid/glycerol_acylTrfase"/>
</dbReference>
<keyword evidence="2 6" id="KW-0808">Transferase</keyword>
<dbReference type="CDD" id="cd07989">
    <property type="entry name" value="LPLAT_AGPAT-like"/>
    <property type="match status" value="1"/>
</dbReference>
<dbReference type="EMBL" id="VCDI01000002">
    <property type="protein sequence ID" value="TLU73458.1"/>
    <property type="molecule type" value="Genomic_DNA"/>
</dbReference>
<dbReference type="GO" id="GO:0006654">
    <property type="term" value="P:phosphatidic acid biosynthetic process"/>
    <property type="evidence" value="ECO:0007669"/>
    <property type="project" value="TreeGrafter"/>
</dbReference>
<keyword evidence="4" id="KW-1133">Transmembrane helix</keyword>
<feature type="transmembrane region" description="Helical" evidence="4">
    <location>
        <begin position="6"/>
        <end position="27"/>
    </location>
</feature>
<dbReference type="SUPFAM" id="SSF69593">
    <property type="entry name" value="Glycerol-3-phosphate (1)-acyltransferase"/>
    <property type="match status" value="1"/>
</dbReference>
<dbReference type="OrthoDB" id="5290997at2"/>
<organism evidence="6 7">
    <name type="scientific">Lichenicoccus roseus</name>
    <dbReference type="NCBI Taxonomy" id="2683649"/>
    <lineage>
        <taxon>Bacteria</taxon>
        <taxon>Pseudomonadati</taxon>
        <taxon>Pseudomonadota</taxon>
        <taxon>Alphaproteobacteria</taxon>
        <taxon>Acetobacterales</taxon>
        <taxon>Acetobacteraceae</taxon>
        <taxon>Lichenicoccus</taxon>
    </lineage>
</organism>
<comment type="pathway">
    <text evidence="1">Lipid metabolism.</text>
</comment>
<name>A0A5R9JGN9_9PROT</name>